<dbReference type="PANTHER" id="PTHR34836:SF7">
    <property type="entry name" value="RECEPTOR LIGAND BINDING REGION DOMAIN-CONTAINING PROTEIN"/>
    <property type="match status" value="1"/>
</dbReference>
<evidence type="ECO:0000256" key="2">
    <source>
        <dbReference type="ARBA" id="ARBA00022692"/>
    </source>
</evidence>
<protein>
    <recommendedName>
        <fullName evidence="5">Receptor ligand binding region domain-containing protein</fullName>
    </recommendedName>
</protein>
<dbReference type="InterPro" id="IPR028082">
    <property type="entry name" value="Peripla_BP_I"/>
</dbReference>
<proteinExistence type="predicted"/>
<dbReference type="PANTHER" id="PTHR34836">
    <property type="entry name" value="OS06G0188250 PROTEIN"/>
    <property type="match status" value="1"/>
</dbReference>
<sequence length="120" mass="13140">MIDTGYVWIATTCLSTLLDSKSHLSPNVGRSLQGVLTLRPHTPLSENKKYLFSRWSKLSNGTIGLNPYGLYAYDTVWIIANAVKAFFEKGRTISFSNDSNLHKAVGGALNLAAMTVFDGI</sequence>
<keyword evidence="4" id="KW-0472">Membrane</keyword>
<dbReference type="SUPFAM" id="SSF53822">
    <property type="entry name" value="Periplasmic binding protein-like I"/>
    <property type="match status" value="1"/>
</dbReference>
<evidence type="ECO:0000313" key="6">
    <source>
        <dbReference type="EMBL" id="KAF9624389.1"/>
    </source>
</evidence>
<evidence type="ECO:0000313" key="7">
    <source>
        <dbReference type="Proteomes" id="UP000631114"/>
    </source>
</evidence>
<keyword evidence="3" id="KW-1133">Transmembrane helix</keyword>
<dbReference type="EMBL" id="JADFTS010000001">
    <property type="protein sequence ID" value="KAF9624389.1"/>
    <property type="molecule type" value="Genomic_DNA"/>
</dbReference>
<dbReference type="AlphaFoldDB" id="A0A835IVY1"/>
<evidence type="ECO:0000256" key="4">
    <source>
        <dbReference type="ARBA" id="ARBA00023136"/>
    </source>
</evidence>
<comment type="subcellular location">
    <subcellularLocation>
        <location evidence="1">Membrane</location>
    </subcellularLocation>
</comment>
<gene>
    <name evidence="6" type="ORF">IFM89_010777</name>
</gene>
<dbReference type="InterPro" id="IPR015683">
    <property type="entry name" value="Ionotropic_Glu_rcpt"/>
</dbReference>
<feature type="domain" description="Receptor ligand binding region" evidence="5">
    <location>
        <begin position="1"/>
        <end position="94"/>
    </location>
</feature>
<accession>A0A835IVY1</accession>
<evidence type="ECO:0000256" key="3">
    <source>
        <dbReference type="ARBA" id="ARBA00022989"/>
    </source>
</evidence>
<evidence type="ECO:0000259" key="5">
    <source>
        <dbReference type="Pfam" id="PF01094"/>
    </source>
</evidence>
<keyword evidence="7" id="KW-1185">Reference proteome</keyword>
<name>A0A835IVY1_9MAGN</name>
<dbReference type="OrthoDB" id="1746838at2759"/>
<keyword evidence="2" id="KW-0812">Transmembrane</keyword>
<dbReference type="InterPro" id="IPR001828">
    <property type="entry name" value="ANF_lig-bd_rcpt"/>
</dbReference>
<reference evidence="6 7" key="1">
    <citation type="submission" date="2020-10" db="EMBL/GenBank/DDBJ databases">
        <title>The Coptis chinensis genome and diversification of protoberbering-type alkaloids.</title>
        <authorList>
            <person name="Wang B."/>
            <person name="Shu S."/>
            <person name="Song C."/>
            <person name="Liu Y."/>
        </authorList>
    </citation>
    <scope>NUCLEOTIDE SEQUENCE [LARGE SCALE GENOMIC DNA]</scope>
    <source>
        <strain evidence="6">HL-2020</strain>
        <tissue evidence="6">Leaf</tissue>
    </source>
</reference>
<dbReference type="GO" id="GO:0016020">
    <property type="term" value="C:membrane"/>
    <property type="evidence" value="ECO:0007669"/>
    <property type="project" value="UniProtKB-SubCell"/>
</dbReference>
<comment type="caution">
    <text evidence="6">The sequence shown here is derived from an EMBL/GenBank/DDBJ whole genome shotgun (WGS) entry which is preliminary data.</text>
</comment>
<organism evidence="6 7">
    <name type="scientific">Coptis chinensis</name>
    <dbReference type="NCBI Taxonomy" id="261450"/>
    <lineage>
        <taxon>Eukaryota</taxon>
        <taxon>Viridiplantae</taxon>
        <taxon>Streptophyta</taxon>
        <taxon>Embryophyta</taxon>
        <taxon>Tracheophyta</taxon>
        <taxon>Spermatophyta</taxon>
        <taxon>Magnoliopsida</taxon>
        <taxon>Ranunculales</taxon>
        <taxon>Ranunculaceae</taxon>
        <taxon>Coptidoideae</taxon>
        <taxon>Coptis</taxon>
    </lineage>
</organism>
<dbReference type="Gene3D" id="3.40.50.2300">
    <property type="match status" value="2"/>
</dbReference>
<dbReference type="Pfam" id="PF01094">
    <property type="entry name" value="ANF_receptor"/>
    <property type="match status" value="1"/>
</dbReference>
<dbReference type="Proteomes" id="UP000631114">
    <property type="component" value="Unassembled WGS sequence"/>
</dbReference>
<evidence type="ECO:0000256" key="1">
    <source>
        <dbReference type="ARBA" id="ARBA00004370"/>
    </source>
</evidence>